<protein>
    <submittedName>
        <fullName evidence="2">Uncharacterized protein</fullName>
    </submittedName>
</protein>
<keyword evidence="3" id="KW-1185">Reference proteome</keyword>
<evidence type="ECO:0000256" key="1">
    <source>
        <dbReference type="SAM" id="MobiDB-lite"/>
    </source>
</evidence>
<feature type="compositionally biased region" description="Basic and acidic residues" evidence="1">
    <location>
        <begin position="94"/>
        <end position="105"/>
    </location>
</feature>
<feature type="compositionally biased region" description="Basic and acidic residues" evidence="1">
    <location>
        <begin position="70"/>
        <end position="87"/>
    </location>
</feature>
<proteinExistence type="predicted"/>
<dbReference type="Proteomes" id="UP001283361">
    <property type="component" value="Unassembled WGS sequence"/>
</dbReference>
<dbReference type="EMBL" id="JAWDGP010001046">
    <property type="protein sequence ID" value="KAK3795492.1"/>
    <property type="molecule type" value="Genomic_DNA"/>
</dbReference>
<dbReference type="AlphaFoldDB" id="A0AAE1AZ24"/>
<comment type="caution">
    <text evidence="2">The sequence shown here is derived from an EMBL/GenBank/DDBJ whole genome shotgun (WGS) entry which is preliminary data.</text>
</comment>
<accession>A0AAE1AZ24</accession>
<evidence type="ECO:0000313" key="3">
    <source>
        <dbReference type="Proteomes" id="UP001283361"/>
    </source>
</evidence>
<organism evidence="2 3">
    <name type="scientific">Elysia crispata</name>
    <name type="common">lettuce slug</name>
    <dbReference type="NCBI Taxonomy" id="231223"/>
    <lineage>
        <taxon>Eukaryota</taxon>
        <taxon>Metazoa</taxon>
        <taxon>Spiralia</taxon>
        <taxon>Lophotrochozoa</taxon>
        <taxon>Mollusca</taxon>
        <taxon>Gastropoda</taxon>
        <taxon>Heterobranchia</taxon>
        <taxon>Euthyneura</taxon>
        <taxon>Panpulmonata</taxon>
        <taxon>Sacoglossa</taxon>
        <taxon>Placobranchoidea</taxon>
        <taxon>Plakobranchidae</taxon>
        <taxon>Elysia</taxon>
    </lineage>
</organism>
<evidence type="ECO:0000313" key="2">
    <source>
        <dbReference type="EMBL" id="KAK3795492.1"/>
    </source>
</evidence>
<gene>
    <name evidence="2" type="ORF">RRG08_002526</name>
</gene>
<feature type="region of interest" description="Disordered" evidence="1">
    <location>
        <begin position="47"/>
        <end position="105"/>
    </location>
</feature>
<name>A0AAE1AZ24_9GAST</name>
<reference evidence="2" key="1">
    <citation type="journal article" date="2023" name="G3 (Bethesda)">
        <title>A reference genome for the long-term kleptoplast-retaining sea slug Elysia crispata morphotype clarki.</title>
        <authorList>
            <person name="Eastman K.E."/>
            <person name="Pendleton A.L."/>
            <person name="Shaikh M.A."/>
            <person name="Suttiyut T."/>
            <person name="Ogas R."/>
            <person name="Tomko P."/>
            <person name="Gavelis G."/>
            <person name="Widhalm J.R."/>
            <person name="Wisecaver J.H."/>
        </authorList>
    </citation>
    <scope>NUCLEOTIDE SEQUENCE</scope>
    <source>
        <strain evidence="2">ECLA1</strain>
    </source>
</reference>
<feature type="compositionally biased region" description="Basic and acidic residues" evidence="1">
    <location>
        <begin position="47"/>
        <end position="62"/>
    </location>
</feature>
<sequence length="105" mass="12456">MVDRELKSCRILVQWKPHSPNKARARSQNNRKTVDLRLQRNLALLKRPEQVPKTIEKRKTLDCEGTSLPEKARARSQDNRKMVDLRLRRNFTLRPEEGPRTTEKQ</sequence>